<gene>
    <name evidence="4" type="ORF">CYMTET_40595</name>
</gene>
<dbReference type="GO" id="GO:0005737">
    <property type="term" value="C:cytoplasm"/>
    <property type="evidence" value="ECO:0007669"/>
    <property type="project" value="TreeGrafter"/>
</dbReference>
<dbReference type="Pfam" id="PF01555">
    <property type="entry name" value="N6_N4_Mtase"/>
    <property type="match status" value="2"/>
</dbReference>
<dbReference type="EMBL" id="LGRX02026961">
    <property type="protein sequence ID" value="KAK3250002.1"/>
    <property type="molecule type" value="Genomic_DNA"/>
</dbReference>
<evidence type="ECO:0000256" key="1">
    <source>
        <dbReference type="ARBA" id="ARBA00022603"/>
    </source>
</evidence>
<evidence type="ECO:0000313" key="4">
    <source>
        <dbReference type="EMBL" id="KAK3250002.1"/>
    </source>
</evidence>
<dbReference type="PRINTS" id="PR00508">
    <property type="entry name" value="S21N4MTFRASE"/>
</dbReference>
<evidence type="ECO:0000256" key="2">
    <source>
        <dbReference type="ARBA" id="ARBA00022679"/>
    </source>
</evidence>
<dbReference type="Proteomes" id="UP001190700">
    <property type="component" value="Unassembled WGS sequence"/>
</dbReference>
<keyword evidence="1" id="KW-0489">Methyltransferase</keyword>
<comment type="caution">
    <text evidence="4">The sequence shown here is derived from an EMBL/GenBank/DDBJ whole genome shotgun (WGS) entry which is preliminary data.</text>
</comment>
<dbReference type="PANTHER" id="PTHR13370:SF3">
    <property type="entry name" value="TRNA (GUANINE(10)-N2)-METHYLTRANSFERASE HOMOLOG"/>
    <property type="match status" value="1"/>
</dbReference>
<accession>A0AAE0C9Z4</accession>
<protein>
    <recommendedName>
        <fullName evidence="3">DNA methylase N-4/N-6 domain-containing protein</fullName>
    </recommendedName>
</protein>
<keyword evidence="2" id="KW-0808">Transferase</keyword>
<dbReference type="Gene3D" id="3.40.50.150">
    <property type="entry name" value="Vaccinia Virus protein VP39"/>
    <property type="match status" value="2"/>
</dbReference>
<sequence>MEELVKTIPSSVLRKELERRYSPKFPPEAPILFDKTRPKIEVALESIQKFCKSDSDDDPSRQKTKQDLLQSLERCAEYRKKHGDKTLIPAVLSSSCNSVMEGLPDGIVDVVLSDSPYNMGADASWDSPGHGKFIQSINEWALQFVRILADDGIGFAFTNDQYLSHWWLALESAAGKLGVPIFVESAIWYKPDAAKRKDFISVPNASEAFKNQPQVMRHSTEMVLIFRKLESKEPFTTTSEAYMCKDDISPSSNVLTVNKCCAPERFLHPTNKDKEGNPKLLHVAQKPASLLEPMIKARTGENVLVLDPFTGTGAATMCAVANGAQVIAADLDPNWVEFVNCRITAQVRGDTFQVPTPWPPVPEEPAPPVWDRSKREIALEHLKKEEQIGSSLERYEEYCTMIGEAKCPIILHKDCNTVMQALPSGIVDVIVSDSPYNMGANASWDAPGHTEFIEHIRGWAHEFIRVLAHDGIGFAFCNDKYTSYWWDLLEEAGASQGVKVHVELAIWCKPDAAWRKDFVAPEANDAFKKQVQMLRHSTEMVLLFRKQTIEEPFTKVLENVEGVEAEANVWKINKCSGEERLQGDSFHVAQKPDQLIKPLVEARKGDNILVLDPFTGTGPVTLAAMEVGHHCIAIDMDEKWIRTVEKRVSRKLQSK</sequence>
<evidence type="ECO:0000313" key="5">
    <source>
        <dbReference type="Proteomes" id="UP001190700"/>
    </source>
</evidence>
<dbReference type="GO" id="GO:0008170">
    <property type="term" value="F:N-methyltransferase activity"/>
    <property type="evidence" value="ECO:0007669"/>
    <property type="project" value="InterPro"/>
</dbReference>
<proteinExistence type="predicted"/>
<dbReference type="InterPro" id="IPR001091">
    <property type="entry name" value="RM_Methyltransferase"/>
</dbReference>
<evidence type="ECO:0000259" key="3">
    <source>
        <dbReference type="Pfam" id="PF01555"/>
    </source>
</evidence>
<dbReference type="PANTHER" id="PTHR13370">
    <property type="entry name" value="RNA METHYLASE-RELATED"/>
    <property type="match status" value="1"/>
</dbReference>
<reference evidence="4 5" key="1">
    <citation type="journal article" date="2015" name="Genome Biol. Evol.">
        <title>Comparative Genomics of a Bacterivorous Green Alga Reveals Evolutionary Causalities and Consequences of Phago-Mixotrophic Mode of Nutrition.</title>
        <authorList>
            <person name="Burns J.A."/>
            <person name="Paasch A."/>
            <person name="Narechania A."/>
            <person name="Kim E."/>
        </authorList>
    </citation>
    <scope>NUCLEOTIDE SEQUENCE [LARGE SCALE GENOMIC DNA]</scope>
    <source>
        <strain evidence="4 5">PLY_AMNH</strain>
    </source>
</reference>
<organism evidence="4 5">
    <name type="scientific">Cymbomonas tetramitiformis</name>
    <dbReference type="NCBI Taxonomy" id="36881"/>
    <lineage>
        <taxon>Eukaryota</taxon>
        <taxon>Viridiplantae</taxon>
        <taxon>Chlorophyta</taxon>
        <taxon>Pyramimonadophyceae</taxon>
        <taxon>Pyramimonadales</taxon>
        <taxon>Pyramimonadaceae</taxon>
        <taxon>Cymbomonas</taxon>
    </lineage>
</organism>
<feature type="domain" description="DNA methylase N-4/N-6" evidence="3">
    <location>
        <begin position="108"/>
        <end position="337"/>
    </location>
</feature>
<name>A0AAE0C9Z4_9CHLO</name>
<dbReference type="GO" id="GO:0032259">
    <property type="term" value="P:methylation"/>
    <property type="evidence" value="ECO:0007669"/>
    <property type="project" value="UniProtKB-KW"/>
</dbReference>
<dbReference type="GO" id="GO:0003677">
    <property type="term" value="F:DNA binding"/>
    <property type="evidence" value="ECO:0007669"/>
    <property type="project" value="InterPro"/>
</dbReference>
<feature type="domain" description="DNA methylase N-4/N-6" evidence="3">
    <location>
        <begin position="427"/>
        <end position="645"/>
    </location>
</feature>
<dbReference type="InterPro" id="IPR002941">
    <property type="entry name" value="DNA_methylase_N4/N6"/>
</dbReference>
<dbReference type="SUPFAM" id="SSF53335">
    <property type="entry name" value="S-adenosyl-L-methionine-dependent methyltransferases"/>
    <property type="match status" value="2"/>
</dbReference>
<dbReference type="AlphaFoldDB" id="A0AAE0C9Z4"/>
<keyword evidence="5" id="KW-1185">Reference proteome</keyword>
<dbReference type="InterPro" id="IPR029063">
    <property type="entry name" value="SAM-dependent_MTases_sf"/>
</dbReference>